<organism evidence="1 2">
    <name type="scientific">Plutella xylostella</name>
    <name type="common">Diamondback moth</name>
    <name type="synonym">Plutella maculipennis</name>
    <dbReference type="NCBI Taxonomy" id="51655"/>
    <lineage>
        <taxon>Eukaryota</taxon>
        <taxon>Metazoa</taxon>
        <taxon>Ecdysozoa</taxon>
        <taxon>Arthropoda</taxon>
        <taxon>Hexapoda</taxon>
        <taxon>Insecta</taxon>
        <taxon>Pterygota</taxon>
        <taxon>Neoptera</taxon>
        <taxon>Endopterygota</taxon>
        <taxon>Lepidoptera</taxon>
        <taxon>Glossata</taxon>
        <taxon>Ditrysia</taxon>
        <taxon>Yponomeutoidea</taxon>
        <taxon>Plutellidae</taxon>
        <taxon>Plutella</taxon>
    </lineage>
</organism>
<evidence type="ECO:0000313" key="1">
    <source>
        <dbReference type="EMBL" id="KAG7309130.1"/>
    </source>
</evidence>
<comment type="caution">
    <text evidence="1">The sequence shown here is derived from an EMBL/GenBank/DDBJ whole genome shotgun (WGS) entry which is preliminary data.</text>
</comment>
<protein>
    <submittedName>
        <fullName evidence="1">Uncharacterized protein</fullName>
    </submittedName>
</protein>
<evidence type="ECO:0000313" key="2">
    <source>
        <dbReference type="Proteomes" id="UP000823941"/>
    </source>
</evidence>
<dbReference type="Proteomes" id="UP000823941">
    <property type="component" value="Chromosome 7"/>
</dbReference>
<gene>
    <name evidence="1" type="ORF">JYU34_005050</name>
</gene>
<sequence length="166" mass="19311">MILGYVIAISTIFGIGLARSRLRACYVNNFVGPDDPQYYRPHFPVWCSRQNNIHQLYFSKDIEHEVFGDINEDAYVCAKIEWIWQRHEHAVKVARGCALESEMRDECKHILAWKHIHGYGYINGCHTCNRNWCNTSARTGGSTTKELLLLLIYQNLCLFLLKTFLL</sequence>
<reference evidence="1 2" key="1">
    <citation type="submission" date="2021-06" db="EMBL/GenBank/DDBJ databases">
        <title>A haploid diamondback moth (Plutella xylostella L.) genome assembly resolves 31 chromosomes and identifies a diamide resistance mutation.</title>
        <authorList>
            <person name="Ward C.M."/>
            <person name="Perry K.D."/>
            <person name="Baker G."/>
            <person name="Powis K."/>
            <person name="Heckel D.G."/>
            <person name="Baxter S.W."/>
        </authorList>
    </citation>
    <scope>NUCLEOTIDE SEQUENCE [LARGE SCALE GENOMIC DNA]</scope>
    <source>
        <strain evidence="1 2">LV</strain>
        <tissue evidence="1">Single pupa</tissue>
    </source>
</reference>
<proteinExistence type="predicted"/>
<keyword evidence="2" id="KW-1185">Reference proteome</keyword>
<dbReference type="EMBL" id="JAHIBW010000007">
    <property type="protein sequence ID" value="KAG7309130.1"/>
    <property type="molecule type" value="Genomic_DNA"/>
</dbReference>
<accession>A0ABQ7QVQ1</accession>
<name>A0ABQ7QVQ1_PLUXY</name>